<dbReference type="RefSeq" id="WP_041975213.1">
    <property type="nucleotide sequence ID" value="NZ_CBXV010000004.1"/>
</dbReference>
<proteinExistence type="predicted"/>
<dbReference type="Pfam" id="PF03102">
    <property type="entry name" value="NeuB"/>
    <property type="match status" value="1"/>
</dbReference>
<dbReference type="GO" id="GO:0050462">
    <property type="term" value="F:N-acetylneuraminate synthase activity"/>
    <property type="evidence" value="ECO:0007669"/>
    <property type="project" value="UniProtKB-EC"/>
</dbReference>
<keyword evidence="3" id="KW-1185">Reference proteome</keyword>
<dbReference type="SUPFAM" id="SSF51569">
    <property type="entry name" value="Aldolase"/>
    <property type="match status" value="1"/>
</dbReference>
<dbReference type="InterPro" id="IPR057736">
    <property type="entry name" value="SAF_PseI/NeuA/NeuB"/>
</dbReference>
<dbReference type="SMART" id="SM00858">
    <property type="entry name" value="SAF"/>
    <property type="match status" value="1"/>
</dbReference>
<dbReference type="SUPFAM" id="SSF51269">
    <property type="entry name" value="AFP III-like domain"/>
    <property type="match status" value="1"/>
</dbReference>
<dbReference type="InterPro" id="IPR006190">
    <property type="entry name" value="SAF_AFP_Neu5Ac"/>
</dbReference>
<dbReference type="OrthoDB" id="9814210at2"/>
<dbReference type="GO" id="GO:0047444">
    <property type="term" value="F:N-acylneuraminate-9-phosphate synthase activity"/>
    <property type="evidence" value="ECO:0007669"/>
    <property type="project" value="TreeGrafter"/>
</dbReference>
<dbReference type="STRING" id="454194.PYK22_01176"/>
<dbReference type="Gene3D" id="3.90.1210.10">
    <property type="entry name" value="Antifreeze-like/N-acetylneuraminic acid synthase C-terminal domain"/>
    <property type="match status" value="1"/>
</dbReference>
<dbReference type="InterPro" id="IPR013132">
    <property type="entry name" value="PseI/NeuA/B-like_N"/>
</dbReference>
<keyword evidence="2" id="KW-0808">Transferase</keyword>
<evidence type="ECO:0000259" key="1">
    <source>
        <dbReference type="PROSITE" id="PS50844"/>
    </source>
</evidence>
<dbReference type="EMBL" id="CBXV010000004">
    <property type="protein sequence ID" value="CDM65178.1"/>
    <property type="molecule type" value="Genomic_DNA"/>
</dbReference>
<dbReference type="Proteomes" id="UP000031518">
    <property type="component" value="Unassembled WGS sequence"/>
</dbReference>
<name>A0A0B6WV60_9BACT</name>
<gene>
    <name evidence="2" type="ORF">PYK22_01176</name>
</gene>
<dbReference type="InterPro" id="IPR013785">
    <property type="entry name" value="Aldolase_TIM"/>
</dbReference>
<dbReference type="PANTHER" id="PTHR42966">
    <property type="entry name" value="N-ACETYLNEURAMINATE SYNTHASE"/>
    <property type="match status" value="1"/>
</dbReference>
<dbReference type="EC" id="2.5.1.56" evidence="2"/>
<accession>A0A0B6WV60</accession>
<protein>
    <submittedName>
        <fullName evidence="2">N-acetylneuraminate synthase</fullName>
        <ecNumber evidence="2">2.5.1.56</ecNumber>
    </submittedName>
</protein>
<dbReference type="CDD" id="cd11615">
    <property type="entry name" value="SAF_NeuB_like"/>
    <property type="match status" value="1"/>
</dbReference>
<dbReference type="Pfam" id="PF08666">
    <property type="entry name" value="SAF"/>
    <property type="match status" value="1"/>
</dbReference>
<reference evidence="2 3" key="2">
    <citation type="submission" date="2015-01" db="EMBL/GenBank/DDBJ databases">
        <title>Complete genome sequence of Pyrinomonas methylaliphatogenes type strain K22T.</title>
        <authorList>
            <person name="Lee K.C.Y."/>
            <person name="Power J.F."/>
            <person name="Dunfield P.F."/>
            <person name="Morgan X.C."/>
            <person name="Huttenhower C."/>
            <person name="Stott M.B."/>
        </authorList>
    </citation>
    <scope>NUCLEOTIDE SEQUENCE [LARGE SCALE GENOMIC DNA]</scope>
    <source>
        <strain evidence="2 3">K22</strain>
    </source>
</reference>
<dbReference type="InterPro" id="IPR051690">
    <property type="entry name" value="PseI-like"/>
</dbReference>
<dbReference type="PROSITE" id="PS50844">
    <property type="entry name" value="AFP_LIKE"/>
    <property type="match status" value="1"/>
</dbReference>
<reference evidence="2 3" key="1">
    <citation type="submission" date="2013-12" db="EMBL/GenBank/DDBJ databases">
        <authorList>
            <person name="Stott M."/>
        </authorList>
    </citation>
    <scope>NUCLEOTIDE SEQUENCE [LARGE SCALE GENOMIC DNA]</scope>
    <source>
        <strain evidence="2 3">K22</strain>
    </source>
</reference>
<sequence>MNAFRAQFGGRLAADGGRCLIIGEVAQAHDGSLGMAHAFIDAIADAGADAVKFQTHIADAESSPLEPWRVKFSLQDETRYDYWRRMEFTEEQWTGLRRHAQERGLLFLSSPFSLEAVELLERVGVAVWKVASGQVTDAPVIERIARSGKPILVSTGMSALAETDRLIARLQELSSSFAVMQCSSIYPCPPERVGLNMIPFFRARYSCPVGLSDHSGTIYAGLAATTLGLDVLEVHVTLSREMFGPDVASSVTTRELRQLIEGVRFIERMLAHPLDKDGAAEELGQMRRIFTKSLAARAHLPAGTVLRAEHLTGKKPGVGIPVGRLNEVIGRRTRREIRAGELLFEADIEA</sequence>
<dbReference type="InterPro" id="IPR036732">
    <property type="entry name" value="AFP_Neu5c_C_sf"/>
</dbReference>
<dbReference type="GO" id="GO:0016051">
    <property type="term" value="P:carbohydrate biosynthetic process"/>
    <property type="evidence" value="ECO:0007669"/>
    <property type="project" value="InterPro"/>
</dbReference>
<organism evidence="2 3">
    <name type="scientific">Pyrinomonas methylaliphatogenes</name>
    <dbReference type="NCBI Taxonomy" id="454194"/>
    <lineage>
        <taxon>Bacteria</taxon>
        <taxon>Pseudomonadati</taxon>
        <taxon>Acidobacteriota</taxon>
        <taxon>Blastocatellia</taxon>
        <taxon>Blastocatellales</taxon>
        <taxon>Pyrinomonadaceae</taxon>
        <taxon>Pyrinomonas</taxon>
    </lineage>
</organism>
<feature type="domain" description="AFP-like" evidence="1">
    <location>
        <begin position="293"/>
        <end position="350"/>
    </location>
</feature>
<evidence type="ECO:0000313" key="3">
    <source>
        <dbReference type="Proteomes" id="UP000031518"/>
    </source>
</evidence>
<dbReference type="Gene3D" id="3.20.20.70">
    <property type="entry name" value="Aldolase class I"/>
    <property type="match status" value="1"/>
</dbReference>
<dbReference type="PANTHER" id="PTHR42966:SF1">
    <property type="entry name" value="SIALIC ACID SYNTHASE"/>
    <property type="match status" value="1"/>
</dbReference>
<dbReference type="AlphaFoldDB" id="A0A0B6WV60"/>
<evidence type="ECO:0000313" key="2">
    <source>
        <dbReference type="EMBL" id="CDM65178.1"/>
    </source>
</evidence>
<dbReference type="InterPro" id="IPR013974">
    <property type="entry name" value="SAF"/>
</dbReference>